<accession>A0A934JBE3</accession>
<dbReference type="Pfam" id="PF18952">
    <property type="entry name" value="DUF5696"/>
    <property type="match status" value="1"/>
</dbReference>
<dbReference type="AlphaFoldDB" id="A0A934JBE3"/>
<evidence type="ECO:0000313" key="3">
    <source>
        <dbReference type="Proteomes" id="UP000640274"/>
    </source>
</evidence>
<protein>
    <submittedName>
        <fullName evidence="2">Uncharacterized protein</fullName>
    </submittedName>
</protein>
<organism evidence="2 3">
    <name type="scientific">Paenibacillus roseus</name>
    <dbReference type="NCBI Taxonomy" id="2798579"/>
    <lineage>
        <taxon>Bacteria</taxon>
        <taxon>Bacillati</taxon>
        <taxon>Bacillota</taxon>
        <taxon>Bacilli</taxon>
        <taxon>Bacillales</taxon>
        <taxon>Paenibacillaceae</taxon>
        <taxon>Paenibacillus</taxon>
    </lineage>
</organism>
<reference evidence="2" key="1">
    <citation type="submission" date="2020-12" db="EMBL/GenBank/DDBJ databases">
        <authorList>
            <person name="Huq M.A."/>
        </authorList>
    </citation>
    <scope>NUCLEOTIDE SEQUENCE</scope>
    <source>
        <strain evidence="2">MAHUQ-46</strain>
    </source>
</reference>
<keyword evidence="1" id="KW-0472">Membrane</keyword>
<keyword evidence="1" id="KW-0812">Transmembrane</keyword>
<evidence type="ECO:0000313" key="2">
    <source>
        <dbReference type="EMBL" id="MBJ6363952.1"/>
    </source>
</evidence>
<dbReference type="InterPro" id="IPR043751">
    <property type="entry name" value="DUF5696"/>
</dbReference>
<dbReference type="EMBL" id="JAELUP010000107">
    <property type="protein sequence ID" value="MBJ6363952.1"/>
    <property type="molecule type" value="Genomic_DNA"/>
</dbReference>
<dbReference type="Proteomes" id="UP000640274">
    <property type="component" value="Unassembled WGS sequence"/>
</dbReference>
<dbReference type="RefSeq" id="WP_199021545.1">
    <property type="nucleotide sequence ID" value="NZ_JAELUP010000107.1"/>
</dbReference>
<keyword evidence="1" id="KW-1133">Transmembrane helix</keyword>
<gene>
    <name evidence="2" type="ORF">JFN88_22305</name>
</gene>
<feature type="transmembrane region" description="Helical" evidence="1">
    <location>
        <begin position="7"/>
        <end position="26"/>
    </location>
</feature>
<comment type="caution">
    <text evidence="2">The sequence shown here is derived from an EMBL/GenBank/DDBJ whole genome shotgun (WGS) entry which is preliminary data.</text>
</comment>
<keyword evidence="3" id="KW-1185">Reference proteome</keyword>
<evidence type="ECO:0000256" key="1">
    <source>
        <dbReference type="SAM" id="Phobius"/>
    </source>
</evidence>
<name>A0A934JBE3_9BACL</name>
<sequence>MSRHKKWITAAAAVMALILLAVVIYVTRDLKPNTVQPVAQEVEEEVVEDFVLPTQADPDAGQAEALVAENSRYKLYVNEELGNVRIVESSSGKEWFSAPPVGSEMPSNNREFVQAPVHVRFTQGVSPSQTYPKKEKAATKMEKIDQGVRFAFDFDNEALNFGFAVEYRLTDQGFEATIPDSSIYENGRSKITTLELLPFFGAQGKQEQGAVFVPDGSGALIRFKEAHPQYFDGYSEFVYGGDHAFKKRVNQDFNDFYMRKPNVKQDAALPVYGIYRDGSQGFLAIITQGDYDARVNATLPGMRGIDMYRASAEFMYRNDDIIFIGKSGEIPLFQGQRVTGDRTVRYVLLTDDKADYIGMAHAYRDYLIKDRQVQPVKQDQVPLQVRLFGGVRRDEIVGNTYVDMTTFNQAKAIIDAFLEKGVKSLELTIDGWSKDGVYGNQPGHFPIEGKLGGKKELTSLASYAKEHGIDLYLKANYVKPYEDSSKLKTSRDAIRGIDREVRKVPHYYISTRFSDWDHVFYLLKPERVYDKYVSRESGQYAELGIAGVHLQYMGDTLYSDHDPKSLTDRSVTAGVWKKSLGDMRSKVGKTAVDYGYAYTLGLVDRIDNIPVYASDFTFEDGAVPFYQIAIHGLVPYTVSPSNLRDDPQLEFLRALEYGALPSYELTYEPTTKLARSMVERLYSAEYSTWVDQAVNEYETFAKLKAHVKDMKIVNHEQLAEHVFRTTYQDGSYVIVNYGDTSELIGKHTLAARDYAIVLEGEQP</sequence>
<proteinExistence type="predicted"/>